<proteinExistence type="predicted"/>
<accession>A0A381WQ36</accession>
<name>A0A381WQ36_9ZZZZ</name>
<gene>
    <name evidence="1" type="ORF">METZ01_LOCUS107172</name>
</gene>
<reference evidence="1" key="1">
    <citation type="submission" date="2018-05" db="EMBL/GenBank/DDBJ databases">
        <authorList>
            <person name="Lanie J.A."/>
            <person name="Ng W.-L."/>
            <person name="Kazmierczak K.M."/>
            <person name="Andrzejewski T.M."/>
            <person name="Davidsen T.M."/>
            <person name="Wayne K.J."/>
            <person name="Tettelin H."/>
            <person name="Glass J.I."/>
            <person name="Rusch D."/>
            <person name="Podicherti R."/>
            <person name="Tsui H.-C.T."/>
            <person name="Winkler M.E."/>
        </authorList>
    </citation>
    <scope>NUCLEOTIDE SEQUENCE</scope>
</reference>
<dbReference type="Gene3D" id="3.40.30.10">
    <property type="entry name" value="Glutaredoxin"/>
    <property type="match status" value="1"/>
</dbReference>
<dbReference type="EMBL" id="UINC01012437">
    <property type="protein sequence ID" value="SVA54318.1"/>
    <property type="molecule type" value="Genomic_DNA"/>
</dbReference>
<organism evidence="1">
    <name type="scientific">marine metagenome</name>
    <dbReference type="NCBI Taxonomy" id="408172"/>
    <lineage>
        <taxon>unclassified sequences</taxon>
        <taxon>metagenomes</taxon>
        <taxon>ecological metagenomes</taxon>
    </lineage>
</organism>
<evidence type="ECO:0000313" key="1">
    <source>
        <dbReference type="EMBL" id="SVA54318.1"/>
    </source>
</evidence>
<dbReference type="InterPro" id="IPR036249">
    <property type="entry name" value="Thioredoxin-like_sf"/>
</dbReference>
<dbReference type="AlphaFoldDB" id="A0A381WQ36"/>
<protein>
    <submittedName>
        <fullName evidence="1">Uncharacterized protein</fullName>
    </submittedName>
</protein>
<sequence length="43" mass="4833">MLKQGEPAPEFMALDHTGKEVRLSDLRGKKIWLWFFSSPGGGN</sequence>
<dbReference type="SUPFAM" id="SSF52833">
    <property type="entry name" value="Thioredoxin-like"/>
    <property type="match status" value="1"/>
</dbReference>